<dbReference type="Gene3D" id="3.40.190.170">
    <property type="entry name" value="Bacterial extracellular solute-binding protein, family 7"/>
    <property type="match status" value="1"/>
</dbReference>
<dbReference type="Pfam" id="PF03480">
    <property type="entry name" value="DctP"/>
    <property type="match status" value="1"/>
</dbReference>
<evidence type="ECO:0000256" key="1">
    <source>
        <dbReference type="ARBA" id="ARBA00022729"/>
    </source>
</evidence>
<reference evidence="3 4" key="1">
    <citation type="submission" date="2016-11" db="EMBL/GenBank/DDBJ databases">
        <title>Trade-off between light-utilization and light-protection in marine flavobacteria.</title>
        <authorList>
            <person name="Kumagai Y."/>
        </authorList>
    </citation>
    <scope>NUCLEOTIDE SEQUENCE [LARGE SCALE GENOMIC DNA]</scope>
    <source>
        <strain evidence="3 4">NBRC 107125</strain>
    </source>
</reference>
<accession>A0A1X9N6W7</accession>
<sequence length="343" mass="37478">MNPTLPNPLFRLIVSFLLVMPLLSACGQQQAPANEAKIVAITVPGTPWYDSWMVMDQRLKAYAEQPIKPVFYISGQLGSEESALSQLRRGRVQLGGFSLQGASSIVPELGLLLAPYLFDTLEEVDFVMDTTISPAFSDMFASQGLILLGWAEVGWTNVYSRDPIITPADANHKKLRSSNAKSSQLLVQAIGADMVPLPFPDIMPSLQTGLIDGGESGSIFYALAGIPKEAPHLTLTRHAFDTGMFLANKAWFDALTPYQQDALRNSLPTLQELRSAVRASEAALLADPASRGVTLHQPTAAERQLWKQATAKNHQRLIDGIGGDAEKIYQLLQEGKKKFSTRD</sequence>
<proteinExistence type="predicted"/>
<dbReference type="KEGG" id="osg:BST96_04545"/>
<dbReference type="RefSeq" id="WP_085757559.1">
    <property type="nucleotide sequence ID" value="NZ_CP019343.1"/>
</dbReference>
<feature type="signal peptide" evidence="2">
    <location>
        <begin position="1"/>
        <end position="27"/>
    </location>
</feature>
<name>A0A1X9N6W7_9GAMM</name>
<dbReference type="CDD" id="cd13603">
    <property type="entry name" value="PBP2_TRAP_Siap_TeaA_like"/>
    <property type="match status" value="1"/>
</dbReference>
<dbReference type="InterPro" id="IPR038404">
    <property type="entry name" value="TRAP_DctP_sf"/>
</dbReference>
<feature type="chain" id="PRO_5012327063" description="C4-dicarboxylate ABC transporter" evidence="2">
    <location>
        <begin position="28"/>
        <end position="343"/>
    </location>
</feature>
<dbReference type="InterPro" id="IPR018389">
    <property type="entry name" value="DctP_fam"/>
</dbReference>
<evidence type="ECO:0000313" key="4">
    <source>
        <dbReference type="Proteomes" id="UP000193450"/>
    </source>
</evidence>
<dbReference type="STRING" id="716816.BST96_04545"/>
<dbReference type="GO" id="GO:0055085">
    <property type="term" value="P:transmembrane transport"/>
    <property type="evidence" value="ECO:0007669"/>
    <property type="project" value="InterPro"/>
</dbReference>
<dbReference type="AlphaFoldDB" id="A0A1X9N6W7"/>
<dbReference type="PANTHER" id="PTHR33376:SF5">
    <property type="entry name" value="EXTRACYTOPLASMIC SOLUTE RECEPTOR PROTEIN"/>
    <property type="match status" value="1"/>
</dbReference>
<dbReference type="PANTHER" id="PTHR33376">
    <property type="match status" value="1"/>
</dbReference>
<keyword evidence="4" id="KW-1185">Reference proteome</keyword>
<protein>
    <recommendedName>
        <fullName evidence="5">C4-dicarboxylate ABC transporter</fullName>
    </recommendedName>
</protein>
<dbReference type="EMBL" id="CP019343">
    <property type="protein sequence ID" value="ARN73446.1"/>
    <property type="molecule type" value="Genomic_DNA"/>
</dbReference>
<organism evidence="3 4">
    <name type="scientific">Oceanicoccus sagamiensis</name>
    <dbReference type="NCBI Taxonomy" id="716816"/>
    <lineage>
        <taxon>Bacteria</taxon>
        <taxon>Pseudomonadati</taxon>
        <taxon>Pseudomonadota</taxon>
        <taxon>Gammaproteobacteria</taxon>
        <taxon>Cellvibrionales</taxon>
        <taxon>Spongiibacteraceae</taxon>
        <taxon>Oceanicoccus</taxon>
    </lineage>
</organism>
<dbReference type="NCBIfam" id="NF037995">
    <property type="entry name" value="TRAP_S1"/>
    <property type="match status" value="1"/>
</dbReference>
<evidence type="ECO:0000256" key="2">
    <source>
        <dbReference type="SAM" id="SignalP"/>
    </source>
</evidence>
<dbReference type="OrthoDB" id="5670809at2"/>
<keyword evidence="1 2" id="KW-0732">Signal</keyword>
<evidence type="ECO:0008006" key="5">
    <source>
        <dbReference type="Google" id="ProtNLM"/>
    </source>
</evidence>
<gene>
    <name evidence="3" type="ORF">BST96_04545</name>
</gene>
<evidence type="ECO:0000313" key="3">
    <source>
        <dbReference type="EMBL" id="ARN73446.1"/>
    </source>
</evidence>
<dbReference type="Proteomes" id="UP000193450">
    <property type="component" value="Chromosome"/>
</dbReference>